<dbReference type="SUPFAM" id="SSF75420">
    <property type="entry name" value="YhbC-like, N-terminal domain"/>
    <property type="match status" value="1"/>
</dbReference>
<dbReference type="InterPro" id="IPR028989">
    <property type="entry name" value="RimP_N"/>
</dbReference>
<keyword evidence="7" id="KW-1185">Reference proteome</keyword>
<sequence length="154" mass="17477">MAKKKIEEIVTELVTPIVEKLSYELVDVEFVKEGANWYLRVYIDKPEGIGIDDCQAVSEELSDRLDETDPIVQSYFLEVSSPGLERPLKKPGDFEKYKGELVEVSLYSPLNGKKTYEGVLLGLKDGRICINQEKAGDLEFDTKEVSIVKRVIKF</sequence>
<evidence type="ECO:0000256" key="2">
    <source>
        <dbReference type="ARBA" id="ARBA00022517"/>
    </source>
</evidence>
<feature type="domain" description="Ribosome maturation factor RimP C-terminal" evidence="5">
    <location>
        <begin position="88"/>
        <end position="135"/>
    </location>
</feature>
<dbReference type="FunFam" id="3.30.300.70:FF:000001">
    <property type="entry name" value="Ribosome maturation factor RimP"/>
    <property type="match status" value="1"/>
</dbReference>
<organism evidence="6 7">
    <name type="scientific">Anaerobacterium chartisolvens</name>
    <dbReference type="NCBI Taxonomy" id="1297424"/>
    <lineage>
        <taxon>Bacteria</taxon>
        <taxon>Bacillati</taxon>
        <taxon>Bacillota</taxon>
        <taxon>Clostridia</taxon>
        <taxon>Eubacteriales</taxon>
        <taxon>Oscillospiraceae</taxon>
        <taxon>Anaerobacterium</taxon>
    </lineage>
</organism>
<name>A0A369APU8_9FIRM</name>
<dbReference type="CDD" id="cd01734">
    <property type="entry name" value="YlxS_C"/>
    <property type="match status" value="1"/>
</dbReference>
<evidence type="ECO:0000256" key="3">
    <source>
        <dbReference type="HAMAP-Rule" id="MF_01077"/>
    </source>
</evidence>
<dbReference type="Proteomes" id="UP000253034">
    <property type="component" value="Unassembled WGS sequence"/>
</dbReference>
<dbReference type="HAMAP" id="MF_01077">
    <property type="entry name" value="RimP"/>
    <property type="match status" value="1"/>
</dbReference>
<protein>
    <recommendedName>
        <fullName evidence="3">Ribosome maturation factor RimP</fullName>
    </recommendedName>
</protein>
<evidence type="ECO:0000256" key="1">
    <source>
        <dbReference type="ARBA" id="ARBA00022490"/>
    </source>
</evidence>
<evidence type="ECO:0000259" key="4">
    <source>
        <dbReference type="Pfam" id="PF02576"/>
    </source>
</evidence>
<dbReference type="NCBIfam" id="NF000928">
    <property type="entry name" value="PRK00092.1-2"/>
    <property type="match status" value="1"/>
</dbReference>
<dbReference type="PANTHER" id="PTHR33867">
    <property type="entry name" value="RIBOSOME MATURATION FACTOR RIMP"/>
    <property type="match status" value="1"/>
</dbReference>
<dbReference type="AlphaFoldDB" id="A0A369APU8"/>
<reference evidence="6 7" key="1">
    <citation type="submission" date="2018-07" db="EMBL/GenBank/DDBJ databases">
        <title>Genomic Encyclopedia of Type Strains, Phase IV (KMG-IV): sequencing the most valuable type-strain genomes for metagenomic binning, comparative biology and taxonomic classification.</title>
        <authorList>
            <person name="Goeker M."/>
        </authorList>
    </citation>
    <scope>NUCLEOTIDE SEQUENCE [LARGE SCALE GENOMIC DNA]</scope>
    <source>
        <strain evidence="6 7">DSM 27016</strain>
    </source>
</reference>
<dbReference type="GO" id="GO:0000028">
    <property type="term" value="P:ribosomal small subunit assembly"/>
    <property type="evidence" value="ECO:0007669"/>
    <property type="project" value="TreeGrafter"/>
</dbReference>
<dbReference type="Gene3D" id="2.30.30.180">
    <property type="entry name" value="Ribosome maturation factor RimP, C-terminal domain"/>
    <property type="match status" value="1"/>
</dbReference>
<dbReference type="OrthoDB" id="9805006at2"/>
<dbReference type="InterPro" id="IPR035956">
    <property type="entry name" value="RimP_N_sf"/>
</dbReference>
<feature type="domain" description="Ribosome maturation factor RimP N-terminal" evidence="4">
    <location>
        <begin position="13"/>
        <end position="85"/>
    </location>
</feature>
<dbReference type="PANTHER" id="PTHR33867:SF1">
    <property type="entry name" value="RIBOSOME MATURATION FACTOR RIMP"/>
    <property type="match status" value="1"/>
</dbReference>
<accession>A0A369APU8</accession>
<keyword evidence="2 3" id="KW-0690">Ribosome biogenesis</keyword>
<gene>
    <name evidence="3" type="primary">rimP</name>
    <name evidence="6" type="ORF">DFR58_12545</name>
</gene>
<comment type="caution">
    <text evidence="6">The sequence shown here is derived from an EMBL/GenBank/DDBJ whole genome shotgun (WGS) entry which is preliminary data.</text>
</comment>
<comment type="subcellular location">
    <subcellularLocation>
        <location evidence="3">Cytoplasm</location>
    </subcellularLocation>
</comment>
<dbReference type="Gene3D" id="3.30.300.70">
    <property type="entry name" value="RimP-like superfamily, N-terminal"/>
    <property type="match status" value="1"/>
</dbReference>
<comment type="function">
    <text evidence="3">Required for maturation of 30S ribosomal subunits.</text>
</comment>
<dbReference type="GO" id="GO:0005829">
    <property type="term" value="C:cytosol"/>
    <property type="evidence" value="ECO:0007669"/>
    <property type="project" value="TreeGrafter"/>
</dbReference>
<dbReference type="SUPFAM" id="SSF74942">
    <property type="entry name" value="YhbC-like, C-terminal domain"/>
    <property type="match status" value="1"/>
</dbReference>
<keyword evidence="1 3" id="KW-0963">Cytoplasm</keyword>
<comment type="similarity">
    <text evidence="3">Belongs to the RimP family.</text>
</comment>
<proteinExistence type="inferred from homology"/>
<dbReference type="GO" id="GO:0006412">
    <property type="term" value="P:translation"/>
    <property type="evidence" value="ECO:0007669"/>
    <property type="project" value="TreeGrafter"/>
</dbReference>
<dbReference type="RefSeq" id="WP_114299151.1">
    <property type="nucleotide sequence ID" value="NZ_QPJT01000025.1"/>
</dbReference>
<evidence type="ECO:0000313" key="7">
    <source>
        <dbReference type="Proteomes" id="UP000253034"/>
    </source>
</evidence>
<dbReference type="InterPro" id="IPR003728">
    <property type="entry name" value="Ribosome_maturation_RimP"/>
</dbReference>
<evidence type="ECO:0000313" key="6">
    <source>
        <dbReference type="EMBL" id="RCX11399.1"/>
    </source>
</evidence>
<dbReference type="Pfam" id="PF17384">
    <property type="entry name" value="DUF150_C"/>
    <property type="match status" value="1"/>
</dbReference>
<dbReference type="Pfam" id="PF02576">
    <property type="entry name" value="RimP_N"/>
    <property type="match status" value="1"/>
</dbReference>
<dbReference type="EMBL" id="QPJT01000025">
    <property type="protein sequence ID" value="RCX11399.1"/>
    <property type="molecule type" value="Genomic_DNA"/>
</dbReference>
<dbReference type="InterPro" id="IPR036847">
    <property type="entry name" value="RimP_C_sf"/>
</dbReference>
<dbReference type="InterPro" id="IPR028998">
    <property type="entry name" value="RimP_C"/>
</dbReference>
<evidence type="ECO:0000259" key="5">
    <source>
        <dbReference type="Pfam" id="PF17384"/>
    </source>
</evidence>